<evidence type="ECO:0000256" key="1">
    <source>
        <dbReference type="ARBA" id="ARBA00022723"/>
    </source>
</evidence>
<accession>A0AAD7W8I1</accession>
<gene>
    <name evidence="11" type="ORF">AAFF_G00157650</name>
</gene>
<comment type="caution">
    <text evidence="11">The sequence shown here is derived from an EMBL/GenBank/DDBJ whole genome shotgun (WGS) entry which is preliminary data.</text>
</comment>
<keyword evidence="8" id="KW-0732">Signal</keyword>
<evidence type="ECO:0000256" key="7">
    <source>
        <dbReference type="SAM" id="MobiDB-lite"/>
    </source>
</evidence>
<evidence type="ECO:0000256" key="6">
    <source>
        <dbReference type="SAM" id="Coils"/>
    </source>
</evidence>
<protein>
    <recommendedName>
        <fullName evidence="13">RING-type domain-containing protein</fullName>
    </recommendedName>
</protein>
<feature type="region of interest" description="Disordered" evidence="7">
    <location>
        <begin position="336"/>
        <end position="360"/>
    </location>
</feature>
<evidence type="ECO:0000259" key="10">
    <source>
        <dbReference type="PROSITE" id="PS50866"/>
    </source>
</evidence>
<proteinExistence type="predicted"/>
<dbReference type="PROSITE" id="PS50089">
    <property type="entry name" value="ZF_RING_2"/>
    <property type="match status" value="1"/>
</dbReference>
<dbReference type="Gene3D" id="3.30.40.10">
    <property type="entry name" value="Zinc/RING finger domain, C3HC4 (zinc finger)"/>
    <property type="match status" value="1"/>
</dbReference>
<evidence type="ECO:0000256" key="4">
    <source>
        <dbReference type="ARBA" id="ARBA00023254"/>
    </source>
</evidence>
<sequence length="360" mass="41061">MRMQAAVLLVLCYLALTGAMFFDLGEQEEKCIIEEVPEDTLVTGYFLLEYWDAKKPNNSPHLGLTVHVRDPDHQTLMSKRYGRKGKFTFTAHSPGQHFLCMKSNSTRFAVFAGDRLFSDFRLILAVMMPNWILCNSCFHPPSEDLRLAVTTCGHIVCQKCFQKGKQGECLICKSQCQVSPLSEKSRPEVQDLFSDINIVANRYLSETTKVLIFQMRHQRRLLSHYRERNIKLEEVLNQMKQEMVQMRREMEVQSAHTVQLVTPRKQQSVRAAQQCSRVSPSSVAPLKQILFASPMALSQQASTSSLVDQMDVDGQGLYRKPEVYGSRSRISLISPLRPDGWESSERNDLFDAKRSGLDST</sequence>
<dbReference type="GO" id="GO:0008270">
    <property type="term" value="F:zinc ion binding"/>
    <property type="evidence" value="ECO:0007669"/>
    <property type="project" value="UniProtKB-KW"/>
</dbReference>
<evidence type="ECO:0000256" key="2">
    <source>
        <dbReference type="ARBA" id="ARBA00022771"/>
    </source>
</evidence>
<organism evidence="11 12">
    <name type="scientific">Aldrovandia affinis</name>
    <dbReference type="NCBI Taxonomy" id="143900"/>
    <lineage>
        <taxon>Eukaryota</taxon>
        <taxon>Metazoa</taxon>
        <taxon>Chordata</taxon>
        <taxon>Craniata</taxon>
        <taxon>Vertebrata</taxon>
        <taxon>Euteleostomi</taxon>
        <taxon>Actinopterygii</taxon>
        <taxon>Neopterygii</taxon>
        <taxon>Teleostei</taxon>
        <taxon>Notacanthiformes</taxon>
        <taxon>Halosauridae</taxon>
        <taxon>Aldrovandia</taxon>
    </lineage>
</organism>
<dbReference type="GO" id="GO:0007129">
    <property type="term" value="P:homologous chromosome pairing at meiosis"/>
    <property type="evidence" value="ECO:0007669"/>
    <property type="project" value="TreeGrafter"/>
</dbReference>
<dbReference type="Pfam" id="PF14634">
    <property type="entry name" value="zf-RING_5"/>
    <property type="match status" value="1"/>
</dbReference>
<dbReference type="EMBL" id="JAINUG010000212">
    <property type="protein sequence ID" value="KAJ8387388.1"/>
    <property type="molecule type" value="Genomic_DNA"/>
</dbReference>
<name>A0AAD7W8I1_9TELE</name>
<evidence type="ECO:0008006" key="13">
    <source>
        <dbReference type="Google" id="ProtNLM"/>
    </source>
</evidence>
<feature type="coiled-coil region" evidence="6">
    <location>
        <begin position="222"/>
        <end position="256"/>
    </location>
</feature>
<feature type="chain" id="PRO_5042259703" description="RING-type domain-containing protein" evidence="8">
    <location>
        <begin position="20"/>
        <end position="360"/>
    </location>
</feature>
<feature type="domain" description="RING-type" evidence="9">
    <location>
        <begin position="134"/>
        <end position="173"/>
    </location>
</feature>
<feature type="signal peptide" evidence="8">
    <location>
        <begin position="1"/>
        <end position="19"/>
    </location>
</feature>
<dbReference type="PANTHER" id="PTHR22663">
    <property type="entry name" value="RING FINGER PROTEIN NARYA-RELATED"/>
    <property type="match status" value="1"/>
</dbReference>
<keyword evidence="2 5" id="KW-0863">Zinc-finger</keyword>
<dbReference type="GO" id="GO:0000795">
    <property type="term" value="C:synaptonemal complex"/>
    <property type="evidence" value="ECO:0007669"/>
    <property type="project" value="InterPro"/>
</dbReference>
<dbReference type="CDD" id="cd16746">
    <property type="entry name" value="RING-HC_RNF212"/>
    <property type="match status" value="1"/>
</dbReference>
<keyword evidence="6" id="KW-0175">Coiled coil</keyword>
<evidence type="ECO:0000259" key="9">
    <source>
        <dbReference type="PROSITE" id="PS50089"/>
    </source>
</evidence>
<dbReference type="GO" id="GO:0016925">
    <property type="term" value="P:protein sumoylation"/>
    <property type="evidence" value="ECO:0007669"/>
    <property type="project" value="TreeGrafter"/>
</dbReference>
<keyword evidence="3" id="KW-0862">Zinc</keyword>
<feature type="domain" description="GOLD" evidence="10">
    <location>
        <begin position="29"/>
        <end position="128"/>
    </location>
</feature>
<dbReference type="SMART" id="SM01190">
    <property type="entry name" value="EMP24_GP25L"/>
    <property type="match status" value="1"/>
</dbReference>
<feature type="compositionally biased region" description="Basic and acidic residues" evidence="7">
    <location>
        <begin position="339"/>
        <end position="360"/>
    </location>
</feature>
<dbReference type="InterPro" id="IPR009038">
    <property type="entry name" value="GOLD_dom"/>
</dbReference>
<evidence type="ECO:0000256" key="5">
    <source>
        <dbReference type="PROSITE-ProRule" id="PRU00175"/>
    </source>
</evidence>
<dbReference type="AlphaFoldDB" id="A0AAD7W8I1"/>
<dbReference type="GO" id="GO:0019789">
    <property type="term" value="F:SUMO transferase activity"/>
    <property type="evidence" value="ECO:0007669"/>
    <property type="project" value="InterPro"/>
</dbReference>
<dbReference type="InterPro" id="IPR001841">
    <property type="entry name" value="Znf_RING"/>
</dbReference>
<evidence type="ECO:0000313" key="11">
    <source>
        <dbReference type="EMBL" id="KAJ8387388.1"/>
    </source>
</evidence>
<dbReference type="InterPro" id="IPR042123">
    <property type="entry name" value="Zip3/RNF212-like"/>
</dbReference>
<reference evidence="11" key="1">
    <citation type="journal article" date="2023" name="Science">
        <title>Genome structures resolve the early diversification of teleost fishes.</title>
        <authorList>
            <person name="Parey E."/>
            <person name="Louis A."/>
            <person name="Montfort J."/>
            <person name="Bouchez O."/>
            <person name="Roques C."/>
            <person name="Iampietro C."/>
            <person name="Lluch J."/>
            <person name="Castinel A."/>
            <person name="Donnadieu C."/>
            <person name="Desvignes T."/>
            <person name="Floi Bucao C."/>
            <person name="Jouanno E."/>
            <person name="Wen M."/>
            <person name="Mejri S."/>
            <person name="Dirks R."/>
            <person name="Jansen H."/>
            <person name="Henkel C."/>
            <person name="Chen W.J."/>
            <person name="Zahm M."/>
            <person name="Cabau C."/>
            <person name="Klopp C."/>
            <person name="Thompson A.W."/>
            <person name="Robinson-Rechavi M."/>
            <person name="Braasch I."/>
            <person name="Lecointre G."/>
            <person name="Bobe J."/>
            <person name="Postlethwait J.H."/>
            <person name="Berthelot C."/>
            <person name="Roest Crollius H."/>
            <person name="Guiguen Y."/>
        </authorList>
    </citation>
    <scope>NUCLEOTIDE SEQUENCE</scope>
    <source>
        <strain evidence="11">NC1722</strain>
    </source>
</reference>
<dbReference type="GO" id="GO:0007131">
    <property type="term" value="P:reciprocal meiotic recombination"/>
    <property type="evidence" value="ECO:0007669"/>
    <property type="project" value="InterPro"/>
</dbReference>
<keyword evidence="12" id="KW-1185">Reference proteome</keyword>
<keyword evidence="4" id="KW-0469">Meiosis</keyword>
<evidence type="ECO:0000313" key="12">
    <source>
        <dbReference type="Proteomes" id="UP001221898"/>
    </source>
</evidence>
<evidence type="ECO:0000256" key="3">
    <source>
        <dbReference type="ARBA" id="ARBA00022833"/>
    </source>
</evidence>
<dbReference type="InterPro" id="IPR013083">
    <property type="entry name" value="Znf_RING/FYVE/PHD"/>
</dbReference>
<dbReference type="PANTHER" id="PTHR22663:SF21">
    <property type="entry name" value="E3 SUMO-PROTEIN LIGASE RNF212-RELATED"/>
    <property type="match status" value="1"/>
</dbReference>
<keyword evidence="1" id="KW-0479">Metal-binding</keyword>
<dbReference type="PROSITE" id="PS50866">
    <property type="entry name" value="GOLD"/>
    <property type="match status" value="1"/>
</dbReference>
<dbReference type="Pfam" id="PF01105">
    <property type="entry name" value="EMP24_GP25L"/>
    <property type="match status" value="1"/>
</dbReference>
<evidence type="ECO:0000256" key="8">
    <source>
        <dbReference type="SAM" id="SignalP"/>
    </source>
</evidence>
<dbReference type="Proteomes" id="UP001221898">
    <property type="component" value="Unassembled WGS sequence"/>
</dbReference>